<keyword evidence="3" id="KW-0813">Transport</keyword>
<reference evidence="9 10" key="1">
    <citation type="submission" date="2020-07" db="EMBL/GenBank/DDBJ databases">
        <title>Genomic Encyclopedia of Type Strains, Phase IV (KMG-V): Genome sequencing to study the core and pangenomes of soil and plant-associated prokaryotes.</title>
        <authorList>
            <person name="Whitman W."/>
        </authorList>
    </citation>
    <scope>NUCLEOTIDE SEQUENCE [LARGE SCALE GENOMIC DNA]</scope>
    <source>
        <strain evidence="9 10">X4EP2</strain>
    </source>
</reference>
<evidence type="ECO:0000313" key="10">
    <source>
        <dbReference type="Proteomes" id="UP000589520"/>
    </source>
</evidence>
<keyword evidence="4" id="KW-1003">Cell membrane</keyword>
<evidence type="ECO:0000256" key="5">
    <source>
        <dbReference type="ARBA" id="ARBA00022692"/>
    </source>
</evidence>
<feature type="transmembrane region" description="Helical" evidence="8">
    <location>
        <begin position="38"/>
        <end position="57"/>
    </location>
</feature>
<keyword evidence="6 8" id="KW-1133">Transmembrane helix</keyword>
<dbReference type="RefSeq" id="WP_179490314.1">
    <property type="nucleotide sequence ID" value="NZ_JACCCW010000002.1"/>
</dbReference>
<evidence type="ECO:0000256" key="6">
    <source>
        <dbReference type="ARBA" id="ARBA00022989"/>
    </source>
</evidence>
<feature type="transmembrane region" description="Helical" evidence="8">
    <location>
        <begin position="245"/>
        <end position="262"/>
    </location>
</feature>
<keyword evidence="7 8" id="KW-0472">Membrane</keyword>
<feature type="transmembrane region" description="Helical" evidence="8">
    <location>
        <begin position="69"/>
        <end position="88"/>
    </location>
</feature>
<feature type="transmembrane region" description="Helical" evidence="8">
    <location>
        <begin position="268"/>
        <end position="285"/>
    </location>
</feature>
<keyword evidence="5 8" id="KW-0812">Transmembrane</keyword>
<evidence type="ECO:0000313" key="9">
    <source>
        <dbReference type="EMBL" id="NYF79562.1"/>
    </source>
</evidence>
<comment type="similarity">
    <text evidence="2">Belongs to the auxin efflux carrier (TC 2.A.69) family.</text>
</comment>
<dbReference type="AlphaFoldDB" id="A0A7Y9PGS7"/>
<dbReference type="Proteomes" id="UP000589520">
    <property type="component" value="Unassembled WGS sequence"/>
</dbReference>
<dbReference type="PANTHER" id="PTHR36838">
    <property type="entry name" value="AUXIN EFFLUX CARRIER FAMILY PROTEIN"/>
    <property type="match status" value="1"/>
</dbReference>
<comment type="caution">
    <text evidence="9">The sequence shown here is derived from an EMBL/GenBank/DDBJ whole genome shotgun (WGS) entry which is preliminary data.</text>
</comment>
<evidence type="ECO:0000256" key="7">
    <source>
        <dbReference type="ARBA" id="ARBA00023136"/>
    </source>
</evidence>
<dbReference type="InterPro" id="IPR038770">
    <property type="entry name" value="Na+/solute_symporter_sf"/>
</dbReference>
<feature type="transmembrane region" description="Helical" evidence="8">
    <location>
        <begin position="130"/>
        <end position="151"/>
    </location>
</feature>
<name>A0A7Y9PGS7_9BACT</name>
<feature type="transmembrane region" description="Helical" evidence="8">
    <location>
        <begin position="208"/>
        <end position="225"/>
    </location>
</feature>
<evidence type="ECO:0000256" key="2">
    <source>
        <dbReference type="ARBA" id="ARBA00010145"/>
    </source>
</evidence>
<dbReference type="EMBL" id="JACCCW010000002">
    <property type="protein sequence ID" value="NYF79562.1"/>
    <property type="molecule type" value="Genomic_DNA"/>
</dbReference>
<evidence type="ECO:0000256" key="3">
    <source>
        <dbReference type="ARBA" id="ARBA00022448"/>
    </source>
</evidence>
<dbReference type="GO" id="GO:0005886">
    <property type="term" value="C:plasma membrane"/>
    <property type="evidence" value="ECO:0007669"/>
    <property type="project" value="UniProtKB-SubCell"/>
</dbReference>
<evidence type="ECO:0000256" key="4">
    <source>
        <dbReference type="ARBA" id="ARBA00022475"/>
    </source>
</evidence>
<sequence length="320" mass="33684">MTATTRFFLETLLPVFFVLALGHYAGWRGRINNTDTGALNTALMHFVLPCSLFLGVARTPPTVLRSQSPLLAVLALTMLFTYALVYLLERRVFGSDPSQAAVQSQTVSFSNNVAIGLPLLSSLYGPTGTLAVAAGIVSGALVISPITLVLLEWNAKRNKDGRRSLGEQLGPAILAAVRRPIVLAPVLALLLPISGYALPATAVASLDLIGKGTVGLALFLTGLILSAQRLRLQASVATGVILKNFLQPSVMLGLLFLFRLHGEVAREAFLLAAVPAGFFGTVFGARYGVRSLEASSTLVLSTALSAGTLPLAILLSSHLP</sequence>
<gene>
    <name evidence="9" type="ORF">HDF17_001882</name>
</gene>
<comment type="subcellular location">
    <subcellularLocation>
        <location evidence="1">Cell membrane</location>
        <topology evidence="1">Multi-pass membrane protein</topology>
    </subcellularLocation>
</comment>
<feature type="transmembrane region" description="Helical" evidence="8">
    <location>
        <begin position="7"/>
        <end position="26"/>
    </location>
</feature>
<organism evidence="9 10">
    <name type="scientific">Granulicella arctica</name>
    <dbReference type="NCBI Taxonomy" id="940613"/>
    <lineage>
        <taxon>Bacteria</taxon>
        <taxon>Pseudomonadati</taxon>
        <taxon>Acidobacteriota</taxon>
        <taxon>Terriglobia</taxon>
        <taxon>Terriglobales</taxon>
        <taxon>Acidobacteriaceae</taxon>
        <taxon>Granulicella</taxon>
    </lineage>
</organism>
<dbReference type="InterPro" id="IPR004776">
    <property type="entry name" value="Mem_transp_PIN-like"/>
</dbReference>
<proteinExistence type="inferred from homology"/>
<dbReference type="PANTHER" id="PTHR36838:SF1">
    <property type="entry name" value="SLR1864 PROTEIN"/>
    <property type="match status" value="1"/>
</dbReference>
<feature type="transmembrane region" description="Helical" evidence="8">
    <location>
        <begin position="172"/>
        <end position="196"/>
    </location>
</feature>
<dbReference type="GO" id="GO:0055085">
    <property type="term" value="P:transmembrane transport"/>
    <property type="evidence" value="ECO:0007669"/>
    <property type="project" value="InterPro"/>
</dbReference>
<protein>
    <submittedName>
        <fullName evidence="9">Putative permease</fullName>
    </submittedName>
</protein>
<accession>A0A7Y9PGS7</accession>
<dbReference type="Gene3D" id="1.20.1530.20">
    <property type="match status" value="2"/>
</dbReference>
<evidence type="ECO:0000256" key="1">
    <source>
        <dbReference type="ARBA" id="ARBA00004651"/>
    </source>
</evidence>
<feature type="transmembrane region" description="Helical" evidence="8">
    <location>
        <begin position="297"/>
        <end position="319"/>
    </location>
</feature>
<dbReference type="Pfam" id="PF03547">
    <property type="entry name" value="Mem_trans"/>
    <property type="match status" value="1"/>
</dbReference>
<keyword evidence="10" id="KW-1185">Reference proteome</keyword>
<evidence type="ECO:0000256" key="8">
    <source>
        <dbReference type="SAM" id="Phobius"/>
    </source>
</evidence>